<name>A0A1F7JP22_9BACT</name>
<dbReference type="Proteomes" id="UP000176376">
    <property type="component" value="Unassembled WGS sequence"/>
</dbReference>
<evidence type="ECO:0000313" key="4">
    <source>
        <dbReference type="Proteomes" id="UP000176376"/>
    </source>
</evidence>
<evidence type="ECO:0000313" key="3">
    <source>
        <dbReference type="EMBL" id="OGK57367.1"/>
    </source>
</evidence>
<dbReference type="EMBL" id="MGAY01000004">
    <property type="protein sequence ID" value="OGK57367.1"/>
    <property type="molecule type" value="Genomic_DNA"/>
</dbReference>
<accession>A0A1F7JP22</accession>
<dbReference type="Pfam" id="PF01841">
    <property type="entry name" value="Transglut_core"/>
    <property type="match status" value="1"/>
</dbReference>
<keyword evidence="1" id="KW-0812">Transmembrane</keyword>
<evidence type="ECO:0000259" key="2">
    <source>
        <dbReference type="Pfam" id="PF01841"/>
    </source>
</evidence>
<dbReference type="SUPFAM" id="SSF54001">
    <property type="entry name" value="Cysteine proteinases"/>
    <property type="match status" value="1"/>
</dbReference>
<dbReference type="PANTHER" id="PTHR33490:SF6">
    <property type="entry name" value="SLL1049 PROTEIN"/>
    <property type="match status" value="1"/>
</dbReference>
<keyword evidence="1" id="KW-0472">Membrane</keyword>
<gene>
    <name evidence="3" type="ORF">A3J15_01340</name>
</gene>
<feature type="domain" description="Transglutaminase-like" evidence="2">
    <location>
        <begin position="318"/>
        <end position="417"/>
    </location>
</feature>
<dbReference type="InterPro" id="IPR038765">
    <property type="entry name" value="Papain-like_cys_pep_sf"/>
</dbReference>
<dbReference type="Gene3D" id="3.10.620.30">
    <property type="match status" value="1"/>
</dbReference>
<sequence>MKVSYKKFVLILLVFLFLYAPSYAYGQEYSVSYQTIYNLLTNGDASVELNVQLNNKKKSTYIKEFSFYFPGDIEINNTRTKSNLYQIIESNRDSNGQHKITVGFSHDLIDNNNILSFAVLFDQKKIVKKTGNIFELSIPIIYDSNQTENVIHLKNINWLPPLSVSKPQPQYLDSSEIRWTNIDQKFLYAVFGSKQYYKITTVYNLFNNQLGSQSQEIALPPDTEYQSVLLQSIDPKPTSVNTDVDGNVLATYLLKPSSKLTVKYEGYVVLSTESDPEYQAFMKNQFQTQKKYLLKNHEYWQFYDDKQLIKKFSLTNPETIYQYILKNFEYDYKRVKTPVIRRGAWDAIKTPESSLCTEYTDTFIAISRKAGIYSREIQGFGFSNDDKLRPLSLVSDILHSWPEYYEESHSKWNPIDPTWQSTSGLNYYSSFDLNHIALVIHGKSSKMPKAAGTYKIERSKDLIVLPISEIPQPQKIVEINHDLKRNLKANKKYTLNLDIRNNGNVIIKNKILTFKSSNLNFNPSQITINYLAPMERESFRVVYQSDALLNTDDNLQIIFDNQLLQENKINIRRMSLRPLIIMTGGILVIIISLAFIIYKKSFI</sequence>
<dbReference type="STRING" id="1802074.A3J15_01340"/>
<comment type="caution">
    <text evidence="3">The sequence shown here is derived from an EMBL/GenBank/DDBJ whole genome shotgun (WGS) entry which is preliminary data.</text>
</comment>
<evidence type="ECO:0000256" key="1">
    <source>
        <dbReference type="SAM" id="Phobius"/>
    </source>
</evidence>
<dbReference type="PANTHER" id="PTHR33490">
    <property type="entry name" value="BLR5614 PROTEIN-RELATED"/>
    <property type="match status" value="1"/>
</dbReference>
<protein>
    <recommendedName>
        <fullName evidence="2">Transglutaminase-like domain-containing protein</fullName>
    </recommendedName>
</protein>
<proteinExistence type="predicted"/>
<keyword evidence="1" id="KW-1133">Transmembrane helix</keyword>
<reference evidence="3 4" key="1">
    <citation type="journal article" date="2016" name="Nat. Commun.">
        <title>Thousands of microbial genomes shed light on interconnected biogeochemical processes in an aquifer system.</title>
        <authorList>
            <person name="Anantharaman K."/>
            <person name="Brown C.T."/>
            <person name="Hug L.A."/>
            <person name="Sharon I."/>
            <person name="Castelle C.J."/>
            <person name="Probst A.J."/>
            <person name="Thomas B.C."/>
            <person name="Singh A."/>
            <person name="Wilkins M.J."/>
            <person name="Karaoz U."/>
            <person name="Brodie E.L."/>
            <person name="Williams K.H."/>
            <person name="Hubbard S.S."/>
            <person name="Banfield J.F."/>
        </authorList>
    </citation>
    <scope>NUCLEOTIDE SEQUENCE [LARGE SCALE GENOMIC DNA]</scope>
</reference>
<feature type="transmembrane region" description="Helical" evidence="1">
    <location>
        <begin position="579"/>
        <end position="598"/>
    </location>
</feature>
<dbReference type="AlphaFoldDB" id="A0A1F7JP22"/>
<dbReference type="InterPro" id="IPR002931">
    <property type="entry name" value="Transglutaminase-like"/>
</dbReference>
<organism evidence="3 4">
    <name type="scientific">Candidatus Roizmanbacteria bacterium RIFCSPLOWO2_02_FULL_38_10</name>
    <dbReference type="NCBI Taxonomy" id="1802074"/>
    <lineage>
        <taxon>Bacteria</taxon>
        <taxon>Candidatus Roizmaniibacteriota</taxon>
    </lineage>
</organism>